<dbReference type="SUPFAM" id="SSF69118">
    <property type="entry name" value="AhpD-like"/>
    <property type="match status" value="1"/>
</dbReference>
<sequence>MAGLVGKSLLRYSLRSCSLRVVSQTRFYCQGNKPISRFPVPEISSLASDIRERIDEVEEKSGFIPNVFKTLAHRPAEFRAFFDYYDALMTKENNLTKAEKEMIVVATSADNNCMYCVVAHGALLRIYSKNLLLGDQVAINWKSADLTDREKAILEFATKVGRSESIEEEDFKALEKLGLGKEDAWDIGAIAAFFAMSNRLAHITDMRPNDEFYLLGRLPKNKK</sequence>
<dbReference type="GeneID" id="116293739"/>
<dbReference type="Gene3D" id="1.20.1290.10">
    <property type="entry name" value="AhpD-like"/>
    <property type="match status" value="1"/>
</dbReference>
<dbReference type="PANTHER" id="PTHR35446">
    <property type="entry name" value="SI:CH211-175M2.5"/>
    <property type="match status" value="1"/>
</dbReference>
<feature type="domain" description="Carboxymuconolactone decarboxylase-like" evidence="1">
    <location>
        <begin position="75"/>
        <end position="125"/>
    </location>
</feature>
<dbReference type="NCBIfam" id="TIGR01926">
    <property type="entry name" value="peroxid_rel"/>
    <property type="match status" value="1"/>
</dbReference>
<name>A0A6P8HWM3_ACTTE</name>
<evidence type="ECO:0000313" key="2">
    <source>
        <dbReference type="Proteomes" id="UP000515163"/>
    </source>
</evidence>
<organism evidence="2 3">
    <name type="scientific">Actinia tenebrosa</name>
    <name type="common">Australian red waratah sea anemone</name>
    <dbReference type="NCBI Taxonomy" id="6105"/>
    <lineage>
        <taxon>Eukaryota</taxon>
        <taxon>Metazoa</taxon>
        <taxon>Cnidaria</taxon>
        <taxon>Anthozoa</taxon>
        <taxon>Hexacorallia</taxon>
        <taxon>Actiniaria</taxon>
        <taxon>Actiniidae</taxon>
        <taxon>Actinia</taxon>
    </lineage>
</organism>
<reference evidence="3" key="1">
    <citation type="submission" date="2025-08" db="UniProtKB">
        <authorList>
            <consortium name="RefSeq"/>
        </authorList>
    </citation>
    <scope>IDENTIFICATION</scope>
    <source>
        <tissue evidence="3">Tentacle</tissue>
    </source>
</reference>
<protein>
    <submittedName>
        <fullName evidence="3">Uncharacterized protein LOC116293739</fullName>
    </submittedName>
</protein>
<dbReference type="InParanoid" id="A0A6P8HWM3"/>
<dbReference type="Proteomes" id="UP000515163">
    <property type="component" value="Unplaced"/>
</dbReference>
<accession>A0A6P8HWM3</accession>
<dbReference type="PANTHER" id="PTHR35446:SF2">
    <property type="entry name" value="CARBOXYMUCONOLACTONE DECARBOXYLASE-LIKE DOMAIN-CONTAINING PROTEIN"/>
    <property type="match status" value="1"/>
</dbReference>
<proteinExistence type="predicted"/>
<gene>
    <name evidence="3" type="primary">LOC116293739</name>
</gene>
<dbReference type="InterPro" id="IPR010195">
    <property type="entry name" value="Uncharacterised_peroxidase-rel"/>
</dbReference>
<dbReference type="KEGG" id="aten:116293739"/>
<evidence type="ECO:0000313" key="3">
    <source>
        <dbReference type="RefSeq" id="XP_031557060.1"/>
    </source>
</evidence>
<dbReference type="GO" id="GO:0051920">
    <property type="term" value="F:peroxiredoxin activity"/>
    <property type="evidence" value="ECO:0007669"/>
    <property type="project" value="InterPro"/>
</dbReference>
<dbReference type="Gene3D" id="1.20.5.810">
    <property type="entry name" value="AhpD-like"/>
    <property type="match status" value="1"/>
</dbReference>
<dbReference type="OrthoDB" id="10040445at2759"/>
<dbReference type="Pfam" id="PF02627">
    <property type="entry name" value="CMD"/>
    <property type="match status" value="1"/>
</dbReference>
<evidence type="ECO:0000259" key="1">
    <source>
        <dbReference type="Pfam" id="PF02627"/>
    </source>
</evidence>
<keyword evidence="2" id="KW-1185">Reference proteome</keyword>
<dbReference type="RefSeq" id="XP_031557060.1">
    <property type="nucleotide sequence ID" value="XM_031701200.1"/>
</dbReference>
<dbReference type="NCBIfam" id="TIGR00778">
    <property type="entry name" value="ahpD_dom"/>
    <property type="match status" value="1"/>
</dbReference>
<dbReference type="InterPro" id="IPR004675">
    <property type="entry name" value="AhpD_core"/>
</dbReference>
<dbReference type="AlphaFoldDB" id="A0A6P8HWM3"/>
<dbReference type="InterPro" id="IPR003779">
    <property type="entry name" value="CMD-like"/>
</dbReference>
<dbReference type="InterPro" id="IPR029032">
    <property type="entry name" value="AhpD-like"/>
</dbReference>